<evidence type="ECO:0000313" key="1">
    <source>
        <dbReference type="EMBL" id="THU77774.1"/>
    </source>
</evidence>
<dbReference type="OrthoDB" id="2683861at2759"/>
<dbReference type="EMBL" id="ML180340">
    <property type="protein sequence ID" value="THU77774.1"/>
    <property type="molecule type" value="Genomic_DNA"/>
</dbReference>
<keyword evidence="2" id="KW-1185">Reference proteome</keyword>
<protein>
    <submittedName>
        <fullName evidence="1">Uncharacterized protein</fullName>
    </submittedName>
</protein>
<sequence>MFGTISEPTFHQLLCKYLVFEYDQDYKDGKLPPRGRPKPVGDWIARARAPNYLPKVINAVEYQETFVKWYESLQPEWRVQGQDTRWIRNESDSENDWEELCTSGKNGVMNIVAGLYYWYHGINMMKDDGFRAKQAKQAALEEWKYFVDDFTYVLIQMSVQAKSD</sequence>
<evidence type="ECO:0000313" key="2">
    <source>
        <dbReference type="Proteomes" id="UP000297245"/>
    </source>
</evidence>
<dbReference type="AlphaFoldDB" id="A0A4S8KPY0"/>
<name>A0A4S8KPY0_DENBC</name>
<proteinExistence type="predicted"/>
<reference evidence="1 2" key="1">
    <citation type="journal article" date="2019" name="Nat. Ecol. Evol.">
        <title>Megaphylogeny resolves global patterns of mushroom evolution.</title>
        <authorList>
            <person name="Varga T."/>
            <person name="Krizsan K."/>
            <person name="Foldi C."/>
            <person name="Dima B."/>
            <person name="Sanchez-Garcia M."/>
            <person name="Sanchez-Ramirez S."/>
            <person name="Szollosi G.J."/>
            <person name="Szarkandi J.G."/>
            <person name="Papp V."/>
            <person name="Albert L."/>
            <person name="Andreopoulos W."/>
            <person name="Angelini C."/>
            <person name="Antonin V."/>
            <person name="Barry K.W."/>
            <person name="Bougher N.L."/>
            <person name="Buchanan P."/>
            <person name="Buyck B."/>
            <person name="Bense V."/>
            <person name="Catcheside P."/>
            <person name="Chovatia M."/>
            <person name="Cooper J."/>
            <person name="Damon W."/>
            <person name="Desjardin D."/>
            <person name="Finy P."/>
            <person name="Geml J."/>
            <person name="Haridas S."/>
            <person name="Hughes K."/>
            <person name="Justo A."/>
            <person name="Karasinski D."/>
            <person name="Kautmanova I."/>
            <person name="Kiss B."/>
            <person name="Kocsube S."/>
            <person name="Kotiranta H."/>
            <person name="LaButti K.M."/>
            <person name="Lechner B.E."/>
            <person name="Liimatainen K."/>
            <person name="Lipzen A."/>
            <person name="Lukacs Z."/>
            <person name="Mihaltcheva S."/>
            <person name="Morgado L.N."/>
            <person name="Niskanen T."/>
            <person name="Noordeloos M.E."/>
            <person name="Ohm R.A."/>
            <person name="Ortiz-Santana B."/>
            <person name="Ovrebo C."/>
            <person name="Racz N."/>
            <person name="Riley R."/>
            <person name="Savchenko A."/>
            <person name="Shiryaev A."/>
            <person name="Soop K."/>
            <person name="Spirin V."/>
            <person name="Szebenyi C."/>
            <person name="Tomsovsky M."/>
            <person name="Tulloss R.E."/>
            <person name="Uehling J."/>
            <person name="Grigoriev I.V."/>
            <person name="Vagvolgyi C."/>
            <person name="Papp T."/>
            <person name="Martin F.M."/>
            <person name="Miettinen O."/>
            <person name="Hibbett D.S."/>
            <person name="Nagy L.G."/>
        </authorList>
    </citation>
    <scope>NUCLEOTIDE SEQUENCE [LARGE SCALE GENOMIC DNA]</scope>
    <source>
        <strain evidence="1 2">CBS 962.96</strain>
    </source>
</reference>
<gene>
    <name evidence="1" type="ORF">K435DRAFT_812150</name>
</gene>
<dbReference type="Proteomes" id="UP000297245">
    <property type="component" value="Unassembled WGS sequence"/>
</dbReference>
<accession>A0A4S8KPY0</accession>
<organism evidence="1 2">
    <name type="scientific">Dendrothele bispora (strain CBS 962.96)</name>
    <dbReference type="NCBI Taxonomy" id="1314807"/>
    <lineage>
        <taxon>Eukaryota</taxon>
        <taxon>Fungi</taxon>
        <taxon>Dikarya</taxon>
        <taxon>Basidiomycota</taxon>
        <taxon>Agaricomycotina</taxon>
        <taxon>Agaricomycetes</taxon>
        <taxon>Agaricomycetidae</taxon>
        <taxon>Agaricales</taxon>
        <taxon>Agaricales incertae sedis</taxon>
        <taxon>Dendrothele</taxon>
    </lineage>
</organism>